<evidence type="ECO:0000313" key="3">
    <source>
        <dbReference type="Proteomes" id="UP000324800"/>
    </source>
</evidence>
<protein>
    <submittedName>
        <fullName evidence="2">Uncharacterized protein</fullName>
    </submittedName>
</protein>
<dbReference type="AlphaFoldDB" id="A0A5J4VDU8"/>
<sequence>MAHYRHNHSNDNDDVESDKDEDYTASPIHSSSDDDHRMVTCDYAHVWRMMVMQVAHQKVRMKQKKFMVSKEYAYLRDESEDNKENSDSDSISPQDTETKQQLQMTAIVFGIGEKRNKNAAIHLVQLENQCKTKDYGALVRELDEDHFKNNLREIVGCERSPQIRGPVRNLVAALHKYIMAIKQIFKKGKEEAEERVLDILDCTEPQQKQCFKGEHINQYELFSQFELKRKVHQFTICRRKTLTQRKKKLRSANVELNKIIQLQIELKSSRRIYQLCNQLHSEEHIFLQRQNTNEHNRLPEEVSLGDVPTSQKCCNLSNSQEQLLNNDHLRLKSLLVHFELVNIMFVMLSERDYGCIERNGKSVEHHR</sequence>
<feature type="region of interest" description="Disordered" evidence="1">
    <location>
        <begin position="76"/>
        <end position="99"/>
    </location>
</feature>
<feature type="compositionally biased region" description="Basic and acidic residues" evidence="1">
    <location>
        <begin position="76"/>
        <end position="86"/>
    </location>
</feature>
<evidence type="ECO:0000313" key="2">
    <source>
        <dbReference type="EMBL" id="KAA6380655.1"/>
    </source>
</evidence>
<dbReference type="Proteomes" id="UP000324800">
    <property type="component" value="Unassembled WGS sequence"/>
</dbReference>
<dbReference type="EMBL" id="SNRW01007776">
    <property type="protein sequence ID" value="KAA6380655.1"/>
    <property type="molecule type" value="Genomic_DNA"/>
</dbReference>
<name>A0A5J4VDU8_9EUKA</name>
<feature type="compositionally biased region" description="Acidic residues" evidence="1">
    <location>
        <begin position="12"/>
        <end position="23"/>
    </location>
</feature>
<accession>A0A5J4VDU8</accession>
<reference evidence="2 3" key="1">
    <citation type="submission" date="2019-03" db="EMBL/GenBank/DDBJ databases">
        <title>Single cell metagenomics reveals metabolic interactions within the superorganism composed of flagellate Streblomastix strix and complex community of Bacteroidetes bacteria on its surface.</title>
        <authorList>
            <person name="Treitli S.C."/>
            <person name="Kolisko M."/>
            <person name="Husnik F."/>
            <person name="Keeling P."/>
            <person name="Hampl V."/>
        </authorList>
    </citation>
    <scope>NUCLEOTIDE SEQUENCE [LARGE SCALE GENOMIC DNA]</scope>
    <source>
        <strain evidence="2">ST1C</strain>
    </source>
</reference>
<feature type="region of interest" description="Disordered" evidence="1">
    <location>
        <begin position="1"/>
        <end position="35"/>
    </location>
</feature>
<evidence type="ECO:0000256" key="1">
    <source>
        <dbReference type="SAM" id="MobiDB-lite"/>
    </source>
</evidence>
<comment type="caution">
    <text evidence="2">The sequence shown here is derived from an EMBL/GenBank/DDBJ whole genome shotgun (WGS) entry which is preliminary data.</text>
</comment>
<proteinExistence type="predicted"/>
<organism evidence="2 3">
    <name type="scientific">Streblomastix strix</name>
    <dbReference type="NCBI Taxonomy" id="222440"/>
    <lineage>
        <taxon>Eukaryota</taxon>
        <taxon>Metamonada</taxon>
        <taxon>Preaxostyla</taxon>
        <taxon>Oxymonadida</taxon>
        <taxon>Streblomastigidae</taxon>
        <taxon>Streblomastix</taxon>
    </lineage>
</organism>
<gene>
    <name evidence="2" type="ORF">EZS28_023818</name>
</gene>